<feature type="transmembrane region" description="Helical" evidence="19">
    <location>
        <begin position="92"/>
        <end position="117"/>
    </location>
</feature>
<comment type="catalytic activity">
    <reaction evidence="17">
        <text>4 Fe(II)-[cytochrome c] + O2 + 8 H(+)(in) = 4 Fe(III)-[cytochrome c] + 2 H2O + 4 H(+)(out)</text>
        <dbReference type="Rhea" id="RHEA:11436"/>
        <dbReference type="Rhea" id="RHEA-COMP:10350"/>
        <dbReference type="Rhea" id="RHEA-COMP:14399"/>
        <dbReference type="ChEBI" id="CHEBI:15377"/>
        <dbReference type="ChEBI" id="CHEBI:15378"/>
        <dbReference type="ChEBI" id="CHEBI:15379"/>
        <dbReference type="ChEBI" id="CHEBI:29033"/>
        <dbReference type="ChEBI" id="CHEBI:29034"/>
        <dbReference type="EC" id="7.1.1.9"/>
    </reaction>
</comment>
<dbReference type="AlphaFoldDB" id="D5BZ81"/>
<evidence type="ECO:0000313" key="22">
    <source>
        <dbReference type="EMBL" id="ADE16095.1"/>
    </source>
</evidence>
<feature type="transmembrane region" description="Helical" evidence="19">
    <location>
        <begin position="129"/>
        <end position="149"/>
    </location>
</feature>
<evidence type="ECO:0000256" key="8">
    <source>
        <dbReference type="ARBA" id="ARBA00022723"/>
    </source>
</evidence>
<sequence length="380" mass="41516">MQNPVTATILGIVAELSAFGRLKSRRFECLWIKQGIKQFHAVPSARLGSIRPPRRSTSLVLIFASVWLVLGCGGPQSTLDPAGRGAEQIAELFWWLVAVSILIWLLVVGLAVYAGWIRPGVHHYRKANLLIIGGGAVFPTLALAVYLSYGLALMPGLLAPAPEDSLKITVSGEQWWWRVRYHPPSGEPIELANEIRLPVGEPVDLFLASPDVIHSFWIPSLTGKMDMVPGRVNRLTLEATKTGVYHGVCAEYCGTAHALMKFHVVVMEPEAFAAWLEHQARPASRPKKMAARGQELFLIHGCSACHTVRGLPANGRVGPDLTHVGSRVSLGAGILPNDPTAFLRWVAHTEELKPGVHMPEFGMLPKEDLQALAIFLEGLE</sequence>
<evidence type="ECO:0000313" key="23">
    <source>
        <dbReference type="Proteomes" id="UP000001844"/>
    </source>
</evidence>
<keyword evidence="6" id="KW-0679">Respiratory chain</keyword>
<evidence type="ECO:0000256" key="16">
    <source>
        <dbReference type="ARBA" id="ARBA00031399"/>
    </source>
</evidence>
<evidence type="ECO:0000256" key="12">
    <source>
        <dbReference type="ARBA" id="ARBA00023004"/>
    </source>
</evidence>
<comment type="function">
    <text evidence="15">Subunits I and II form the functional core of the enzyme complex. Electrons originating in cytochrome c are transferred via heme a and Cu(A) to the binuclear center formed by heme a3 and Cu(B).</text>
</comment>
<keyword evidence="7 19" id="KW-0812">Transmembrane</keyword>
<keyword evidence="4" id="KW-0813">Transport</keyword>
<dbReference type="InterPro" id="IPR034236">
    <property type="entry name" value="CuRO_CcO_Caa3_II"/>
</dbReference>
<dbReference type="Gene3D" id="1.10.287.90">
    <property type="match status" value="1"/>
</dbReference>
<keyword evidence="11 19" id="KW-1133">Transmembrane helix</keyword>
<evidence type="ECO:0000256" key="11">
    <source>
        <dbReference type="ARBA" id="ARBA00022989"/>
    </source>
</evidence>
<dbReference type="InterPro" id="IPR045187">
    <property type="entry name" value="CcO_II"/>
</dbReference>
<evidence type="ECO:0000256" key="17">
    <source>
        <dbReference type="ARBA" id="ARBA00047816"/>
    </source>
</evidence>
<dbReference type="GO" id="GO:0016491">
    <property type="term" value="F:oxidoreductase activity"/>
    <property type="evidence" value="ECO:0007669"/>
    <property type="project" value="InterPro"/>
</dbReference>
<protein>
    <recommendedName>
        <fullName evidence="3">cytochrome-c oxidase</fullName>
        <ecNumber evidence="3">7.1.1.9</ecNumber>
    </recommendedName>
    <alternativeName>
        <fullName evidence="16">Cytochrome aa3 subunit 2</fullName>
    </alternativeName>
</protein>
<dbReference type="PROSITE" id="PS00078">
    <property type="entry name" value="COX2"/>
    <property type="match status" value="1"/>
</dbReference>
<dbReference type="PROSITE" id="PS51007">
    <property type="entry name" value="CYTC"/>
    <property type="match status" value="1"/>
</dbReference>
<dbReference type="NCBIfam" id="TIGR02866">
    <property type="entry name" value="CoxB"/>
    <property type="match status" value="1"/>
</dbReference>
<dbReference type="eggNOG" id="COG2010">
    <property type="taxonomic scope" value="Bacteria"/>
</dbReference>
<evidence type="ECO:0000256" key="4">
    <source>
        <dbReference type="ARBA" id="ARBA00022448"/>
    </source>
</evidence>
<evidence type="ECO:0000256" key="7">
    <source>
        <dbReference type="ARBA" id="ARBA00022692"/>
    </source>
</evidence>
<evidence type="ECO:0000256" key="10">
    <source>
        <dbReference type="ARBA" id="ARBA00022982"/>
    </source>
</evidence>
<evidence type="ECO:0000256" key="18">
    <source>
        <dbReference type="PROSITE-ProRule" id="PRU00433"/>
    </source>
</evidence>
<dbReference type="STRING" id="472759.Nhal_3041"/>
<dbReference type="Proteomes" id="UP000001844">
    <property type="component" value="Chromosome"/>
</dbReference>
<dbReference type="HOGENOM" id="CLU_036876_1_1_6"/>
<evidence type="ECO:0000256" key="6">
    <source>
        <dbReference type="ARBA" id="ARBA00022660"/>
    </source>
</evidence>
<dbReference type="SUPFAM" id="SSF46626">
    <property type="entry name" value="Cytochrome c"/>
    <property type="match status" value="1"/>
</dbReference>
<dbReference type="PANTHER" id="PTHR22888:SF9">
    <property type="entry name" value="CYTOCHROME C OXIDASE SUBUNIT 2"/>
    <property type="match status" value="1"/>
</dbReference>
<dbReference type="GO" id="GO:0016020">
    <property type="term" value="C:membrane"/>
    <property type="evidence" value="ECO:0007669"/>
    <property type="project" value="UniProtKB-SubCell"/>
</dbReference>
<evidence type="ECO:0000256" key="9">
    <source>
        <dbReference type="ARBA" id="ARBA00022967"/>
    </source>
</evidence>
<dbReference type="PANTHER" id="PTHR22888">
    <property type="entry name" value="CYTOCHROME C OXIDASE, SUBUNIT II"/>
    <property type="match status" value="1"/>
</dbReference>
<evidence type="ECO:0000256" key="15">
    <source>
        <dbReference type="ARBA" id="ARBA00024688"/>
    </source>
</evidence>
<keyword evidence="14 19" id="KW-0472">Membrane</keyword>
<evidence type="ECO:0000256" key="1">
    <source>
        <dbReference type="ARBA" id="ARBA00004141"/>
    </source>
</evidence>
<dbReference type="EMBL" id="CP001798">
    <property type="protein sequence ID" value="ADE16095.1"/>
    <property type="molecule type" value="Genomic_DNA"/>
</dbReference>
<evidence type="ECO:0000259" key="20">
    <source>
        <dbReference type="PROSITE" id="PS50857"/>
    </source>
</evidence>
<evidence type="ECO:0000256" key="13">
    <source>
        <dbReference type="ARBA" id="ARBA00023008"/>
    </source>
</evidence>
<dbReference type="InterPro" id="IPR009056">
    <property type="entry name" value="Cyt_c-like_dom"/>
</dbReference>
<dbReference type="InterPro" id="IPR008972">
    <property type="entry name" value="Cupredoxin"/>
</dbReference>
<evidence type="ECO:0000259" key="21">
    <source>
        <dbReference type="PROSITE" id="PS51007"/>
    </source>
</evidence>
<reference evidence="23" key="1">
    <citation type="submission" date="2010-04" db="EMBL/GenBank/DDBJ databases">
        <title>Complete genome sequence of Nitrosococcus halophilus Nc4, a salt-adapted, aerobic obligate ammonia-oxidizing sulfur purple bacterium.</title>
        <authorList>
            <consortium name="US DOE Joint Genome Institute"/>
            <person name="Campbell M.A."/>
            <person name="Malfatti S.A."/>
            <person name="Chain P.S.G."/>
            <person name="Heidelberg J.F."/>
            <person name="Ward B.B."/>
            <person name="Klotz M.G."/>
        </authorList>
    </citation>
    <scope>NUCLEOTIDE SEQUENCE [LARGE SCALE GENOMIC DNA]</scope>
    <source>
        <strain evidence="23">Nc4</strain>
    </source>
</reference>
<feature type="domain" description="Cytochrome oxidase subunit II copper A binding" evidence="20">
    <location>
        <begin position="163"/>
        <end position="278"/>
    </location>
</feature>
<dbReference type="InterPro" id="IPR036909">
    <property type="entry name" value="Cyt_c-like_dom_sf"/>
</dbReference>
<dbReference type="Pfam" id="PF00116">
    <property type="entry name" value="COX2"/>
    <property type="match status" value="1"/>
</dbReference>
<dbReference type="CDD" id="cd04213">
    <property type="entry name" value="CuRO_CcO_Caa3_II"/>
    <property type="match status" value="1"/>
</dbReference>
<keyword evidence="13" id="KW-0186">Copper</keyword>
<evidence type="ECO:0000256" key="19">
    <source>
        <dbReference type="SAM" id="Phobius"/>
    </source>
</evidence>
<comment type="similarity">
    <text evidence="2">Belongs to the cytochrome c oxidase subunit 2 family.</text>
</comment>
<dbReference type="RefSeq" id="WP_013033945.1">
    <property type="nucleotide sequence ID" value="NC_013960.1"/>
</dbReference>
<dbReference type="Pfam" id="PF00034">
    <property type="entry name" value="Cytochrom_C"/>
    <property type="match status" value="1"/>
</dbReference>
<dbReference type="GO" id="GO:0020037">
    <property type="term" value="F:heme binding"/>
    <property type="evidence" value="ECO:0007669"/>
    <property type="project" value="InterPro"/>
</dbReference>
<keyword evidence="12 18" id="KW-0408">Iron</keyword>
<keyword evidence="5 18" id="KW-0349">Heme</keyword>
<dbReference type="GO" id="GO:0004129">
    <property type="term" value="F:cytochrome-c oxidase activity"/>
    <property type="evidence" value="ECO:0007669"/>
    <property type="project" value="UniProtKB-EC"/>
</dbReference>
<evidence type="ECO:0000256" key="5">
    <source>
        <dbReference type="ARBA" id="ARBA00022617"/>
    </source>
</evidence>
<organism evidence="22 23">
    <name type="scientific">Nitrosococcus halophilus (strain Nc4)</name>
    <dbReference type="NCBI Taxonomy" id="472759"/>
    <lineage>
        <taxon>Bacteria</taxon>
        <taxon>Pseudomonadati</taxon>
        <taxon>Pseudomonadota</taxon>
        <taxon>Gammaproteobacteria</taxon>
        <taxon>Chromatiales</taxon>
        <taxon>Chromatiaceae</taxon>
        <taxon>Nitrosococcus</taxon>
    </lineage>
</organism>
<gene>
    <name evidence="22" type="ordered locus">Nhal_3041</name>
</gene>
<dbReference type="InterPro" id="IPR002429">
    <property type="entry name" value="CcO_II-like_C"/>
</dbReference>
<dbReference type="PROSITE" id="PS50857">
    <property type="entry name" value="COX2_CUA"/>
    <property type="match status" value="1"/>
</dbReference>
<dbReference type="InterPro" id="IPR014222">
    <property type="entry name" value="Cyt_c_oxidase_su2"/>
</dbReference>
<dbReference type="InterPro" id="IPR036257">
    <property type="entry name" value="Cyt_c_oxidase_su2_TM_sf"/>
</dbReference>
<accession>D5BZ81</accession>
<feature type="transmembrane region" description="Helical" evidence="19">
    <location>
        <begin position="59"/>
        <end position="77"/>
    </location>
</feature>
<evidence type="ECO:0000256" key="14">
    <source>
        <dbReference type="ARBA" id="ARBA00023136"/>
    </source>
</evidence>
<dbReference type="SUPFAM" id="SSF49503">
    <property type="entry name" value="Cupredoxins"/>
    <property type="match status" value="1"/>
</dbReference>
<dbReference type="Gene3D" id="2.60.40.420">
    <property type="entry name" value="Cupredoxins - blue copper proteins"/>
    <property type="match status" value="1"/>
</dbReference>
<comment type="subcellular location">
    <subcellularLocation>
        <location evidence="1">Membrane</location>
        <topology evidence="1">Multi-pass membrane protein</topology>
    </subcellularLocation>
</comment>
<keyword evidence="9" id="KW-1278">Translocase</keyword>
<dbReference type="OrthoDB" id="9781261at2"/>
<keyword evidence="23" id="KW-1185">Reference proteome</keyword>
<dbReference type="eggNOG" id="COG1622">
    <property type="taxonomic scope" value="Bacteria"/>
</dbReference>
<dbReference type="InterPro" id="IPR001505">
    <property type="entry name" value="Copper_CuA"/>
</dbReference>
<dbReference type="KEGG" id="nhl:Nhal_3041"/>
<dbReference type="GO" id="GO:0042773">
    <property type="term" value="P:ATP synthesis coupled electron transport"/>
    <property type="evidence" value="ECO:0007669"/>
    <property type="project" value="TreeGrafter"/>
</dbReference>
<keyword evidence="8 18" id="KW-0479">Metal-binding</keyword>
<keyword evidence="10" id="KW-0249">Electron transport</keyword>
<dbReference type="EC" id="7.1.1.9" evidence="3"/>
<feature type="domain" description="Cytochrome c" evidence="21">
    <location>
        <begin position="288"/>
        <end position="380"/>
    </location>
</feature>
<evidence type="ECO:0000256" key="2">
    <source>
        <dbReference type="ARBA" id="ARBA00007866"/>
    </source>
</evidence>
<name>D5BZ81_NITHN</name>
<proteinExistence type="inferred from homology"/>
<dbReference type="GO" id="GO:0005507">
    <property type="term" value="F:copper ion binding"/>
    <property type="evidence" value="ECO:0007669"/>
    <property type="project" value="InterPro"/>
</dbReference>
<evidence type="ECO:0000256" key="3">
    <source>
        <dbReference type="ARBA" id="ARBA00012949"/>
    </source>
</evidence>